<dbReference type="KEGG" id="orp:MOP44_15085"/>
<dbReference type="PANTHER" id="PTHR42709:SF6">
    <property type="entry name" value="UNDECAPRENYL PHOSPHATE TRANSPORTER A"/>
    <property type="match status" value="1"/>
</dbReference>
<keyword evidence="2" id="KW-1003">Cell membrane</keyword>
<evidence type="ECO:0000313" key="8">
    <source>
        <dbReference type="EMBL" id="UWZ81902.1"/>
    </source>
</evidence>
<evidence type="ECO:0000256" key="4">
    <source>
        <dbReference type="ARBA" id="ARBA00022989"/>
    </source>
</evidence>
<evidence type="ECO:0000259" key="7">
    <source>
        <dbReference type="Pfam" id="PF09335"/>
    </source>
</evidence>
<feature type="transmembrane region" description="Helical" evidence="6">
    <location>
        <begin position="174"/>
        <end position="191"/>
    </location>
</feature>
<dbReference type="EMBL" id="CP093313">
    <property type="protein sequence ID" value="UWZ81902.1"/>
    <property type="molecule type" value="Genomic_DNA"/>
</dbReference>
<dbReference type="GO" id="GO:0005886">
    <property type="term" value="C:plasma membrane"/>
    <property type="evidence" value="ECO:0007669"/>
    <property type="project" value="UniProtKB-SubCell"/>
</dbReference>
<dbReference type="AlphaFoldDB" id="A0A9J7BLX6"/>
<dbReference type="Pfam" id="PF09335">
    <property type="entry name" value="VTT_dom"/>
    <property type="match status" value="1"/>
</dbReference>
<dbReference type="Proteomes" id="UP001059380">
    <property type="component" value="Chromosome"/>
</dbReference>
<keyword evidence="9" id="KW-1185">Reference proteome</keyword>
<feature type="transmembrane region" description="Helical" evidence="6">
    <location>
        <begin position="140"/>
        <end position="162"/>
    </location>
</feature>
<evidence type="ECO:0000256" key="5">
    <source>
        <dbReference type="ARBA" id="ARBA00023136"/>
    </source>
</evidence>
<keyword evidence="4 6" id="KW-1133">Transmembrane helix</keyword>
<dbReference type="InterPro" id="IPR051311">
    <property type="entry name" value="DedA_domain"/>
</dbReference>
<evidence type="ECO:0000256" key="3">
    <source>
        <dbReference type="ARBA" id="ARBA00022692"/>
    </source>
</evidence>
<feature type="transmembrane region" description="Helical" evidence="6">
    <location>
        <begin position="54"/>
        <end position="80"/>
    </location>
</feature>
<feature type="domain" description="VTT" evidence="7">
    <location>
        <begin position="33"/>
        <end position="158"/>
    </location>
</feature>
<keyword evidence="3 6" id="KW-0812">Transmembrane</keyword>
<dbReference type="InterPro" id="IPR032816">
    <property type="entry name" value="VTT_dom"/>
</dbReference>
<dbReference type="PANTHER" id="PTHR42709">
    <property type="entry name" value="ALKALINE PHOSPHATASE LIKE PROTEIN"/>
    <property type="match status" value="1"/>
</dbReference>
<evidence type="ECO:0000313" key="9">
    <source>
        <dbReference type="Proteomes" id="UP001059380"/>
    </source>
</evidence>
<proteinExistence type="predicted"/>
<keyword evidence="5 6" id="KW-0472">Membrane</keyword>
<comment type="subcellular location">
    <subcellularLocation>
        <location evidence="1">Cell membrane</location>
        <topology evidence="1">Multi-pass membrane protein</topology>
    </subcellularLocation>
</comment>
<dbReference type="RefSeq" id="WP_260790862.1">
    <property type="nucleotide sequence ID" value="NZ_CP093313.1"/>
</dbReference>
<gene>
    <name evidence="8" type="ORF">MOP44_15085</name>
</gene>
<sequence length="216" mass="23772">MEWLAACIQDLLARWGYLALSAGLLGENAGLPLPGETILMYSAFIAHKTHELNLLLVILVATAAAVVGDNVGFFAGRWLGPRLLGWLERKFNMGEDIATARDQMRCHGGATIFWARYVVGLRTVAGPVAGALNMEWRSFLLYNALGAVTWVTSVAVIAYFSASKIDSLAGYIEKVSWVVSGSIFAIGYIYWRRRKKRLQQFGPECGGRRAESRRAA</sequence>
<organism evidence="8 9">
    <name type="scientific">Occallatibacter riparius</name>
    <dbReference type="NCBI Taxonomy" id="1002689"/>
    <lineage>
        <taxon>Bacteria</taxon>
        <taxon>Pseudomonadati</taxon>
        <taxon>Acidobacteriota</taxon>
        <taxon>Terriglobia</taxon>
        <taxon>Terriglobales</taxon>
        <taxon>Acidobacteriaceae</taxon>
        <taxon>Occallatibacter</taxon>
    </lineage>
</organism>
<reference evidence="8" key="1">
    <citation type="submission" date="2021-04" db="EMBL/GenBank/DDBJ databases">
        <title>Phylogenetic analysis of Acidobacteriaceae.</title>
        <authorList>
            <person name="Qiu L."/>
            <person name="Zhang Q."/>
        </authorList>
    </citation>
    <scope>NUCLEOTIDE SEQUENCE</scope>
    <source>
        <strain evidence="8">DSM 25168</strain>
    </source>
</reference>
<name>A0A9J7BLX6_9BACT</name>
<evidence type="ECO:0000256" key="6">
    <source>
        <dbReference type="SAM" id="Phobius"/>
    </source>
</evidence>
<protein>
    <submittedName>
        <fullName evidence="8">DedA family protein</fullName>
    </submittedName>
</protein>
<evidence type="ECO:0000256" key="2">
    <source>
        <dbReference type="ARBA" id="ARBA00022475"/>
    </source>
</evidence>
<evidence type="ECO:0000256" key="1">
    <source>
        <dbReference type="ARBA" id="ARBA00004651"/>
    </source>
</evidence>
<accession>A0A9J7BLX6</accession>